<dbReference type="Gene3D" id="3.30.565.10">
    <property type="entry name" value="Histidine kinase-like ATPase, C-terminal domain"/>
    <property type="match status" value="1"/>
</dbReference>
<dbReference type="GO" id="GO:0005737">
    <property type="term" value="C:cytoplasm"/>
    <property type="evidence" value="ECO:0007669"/>
    <property type="project" value="UniProtKB-SubCell"/>
</dbReference>
<dbReference type="InterPro" id="IPR001404">
    <property type="entry name" value="Hsp90_fam"/>
</dbReference>
<comment type="similarity">
    <text evidence="2">Belongs to the heat shock protein 90 family.</text>
</comment>
<dbReference type="PRINTS" id="PR00775">
    <property type="entry name" value="HEATSHOCK90"/>
</dbReference>
<dbReference type="InterPro" id="IPR020575">
    <property type="entry name" value="Hsp90_N"/>
</dbReference>
<dbReference type="InterPro" id="IPR036890">
    <property type="entry name" value="HATPase_C_sf"/>
</dbReference>
<dbReference type="AlphaFoldDB" id="A0A381UE83"/>
<evidence type="ECO:0000256" key="4">
    <source>
        <dbReference type="ARBA" id="ARBA00022741"/>
    </source>
</evidence>
<dbReference type="Gene3D" id="3.40.50.11260">
    <property type="match status" value="1"/>
</dbReference>
<evidence type="ECO:0000259" key="8">
    <source>
        <dbReference type="SMART" id="SM00387"/>
    </source>
</evidence>
<dbReference type="Pfam" id="PF13589">
    <property type="entry name" value="HATPase_c_3"/>
    <property type="match status" value="1"/>
</dbReference>
<dbReference type="PANTHER" id="PTHR11528">
    <property type="entry name" value="HEAT SHOCK PROTEIN 90 FAMILY MEMBER"/>
    <property type="match status" value="1"/>
</dbReference>
<dbReference type="PIRSF" id="PIRSF002583">
    <property type="entry name" value="Hsp90"/>
    <property type="match status" value="1"/>
</dbReference>
<dbReference type="GO" id="GO:0140662">
    <property type="term" value="F:ATP-dependent protein folding chaperone"/>
    <property type="evidence" value="ECO:0007669"/>
    <property type="project" value="InterPro"/>
</dbReference>
<evidence type="ECO:0000313" key="9">
    <source>
        <dbReference type="EMBL" id="SVA26061.1"/>
    </source>
</evidence>
<evidence type="ECO:0000256" key="7">
    <source>
        <dbReference type="ARBA" id="ARBA00023186"/>
    </source>
</evidence>
<sequence length="621" mass="71561">MSKRKFQTEVNQLLHLIIHSLYSSKEIFLRELISNASDALDKLKYLTLTDDKFKSIKYDPKIEISYLDKDNKLLTVSDCGIGMNKDGLAKNLGTIARSGTKQFLENLTGDSKKDSSLIGQFGVGFYSSFMVADKVEVISRKAGEKEAWIWTSDGKSGYSIDNSVRKTAGTDIVLHLNDEGKEFVNRWEIQNIIKKYSNHIPFPIFLHYEEEKYDKKGEVKGKEKKTDQVNAASAFWKRPKSELKKKDYNEFYKTISHDHEDPMMHIHTQAEGTLDYTTLFYIPKIAPFDLFQVDHQAGVKLYVKRVFITEDDKELMPSYLRFVRGIIDSEDLPLNVSREILQKNRILAKIKSNSVKKILSELTALTKKKDKYLEFYDQYGRLLKEGAYQDFENRDTLLELLKFKSSKTDDYTSLAEYVDRMKEDQKSIYHITGENEESLRNSPLLEMYNGKDIEVLIMDDPFDEIIIPSLQKYKEKPFKSVHHSDAADDLKTEDSKSDKKDLKPLVKKIKKVLGEQVKDVLVSSRLNESPSCIVADQNDPTAKMQEMFKAMGQSTMPDVKPILEINPEHKIVKKMKALGKTKTFEDLCWLLYEQAMLIEGVKLPNPATFVTRLNNFLIKSI</sequence>
<name>A0A381UE83_9ZZZZ</name>
<keyword evidence="7" id="KW-0143">Chaperone</keyword>
<evidence type="ECO:0000256" key="5">
    <source>
        <dbReference type="ARBA" id="ARBA00022840"/>
    </source>
</evidence>
<dbReference type="FunFam" id="3.30.230.80:FF:000002">
    <property type="entry name" value="Molecular chaperone HtpG"/>
    <property type="match status" value="1"/>
</dbReference>
<evidence type="ECO:0000256" key="6">
    <source>
        <dbReference type="ARBA" id="ARBA00023016"/>
    </source>
</evidence>
<keyword evidence="3" id="KW-0963">Cytoplasm</keyword>
<gene>
    <name evidence="9" type="ORF">METZ01_LOCUS78915</name>
</gene>
<organism evidence="9">
    <name type="scientific">marine metagenome</name>
    <dbReference type="NCBI Taxonomy" id="408172"/>
    <lineage>
        <taxon>unclassified sequences</taxon>
        <taxon>metagenomes</taxon>
        <taxon>ecological metagenomes</taxon>
    </lineage>
</organism>
<keyword evidence="6" id="KW-0346">Stress response</keyword>
<accession>A0A381UE83</accession>
<dbReference type="SUPFAM" id="SSF110942">
    <property type="entry name" value="HSP90 C-terminal domain"/>
    <property type="match status" value="1"/>
</dbReference>
<dbReference type="GO" id="GO:0005524">
    <property type="term" value="F:ATP binding"/>
    <property type="evidence" value="ECO:0007669"/>
    <property type="project" value="UniProtKB-KW"/>
</dbReference>
<dbReference type="FunFam" id="3.30.565.10:FF:000009">
    <property type="entry name" value="Molecular chaperone HtpG"/>
    <property type="match status" value="1"/>
</dbReference>
<dbReference type="Gene3D" id="3.30.230.80">
    <property type="match status" value="1"/>
</dbReference>
<comment type="subcellular location">
    <subcellularLocation>
        <location evidence="1">Cytoplasm</location>
    </subcellularLocation>
</comment>
<evidence type="ECO:0000256" key="3">
    <source>
        <dbReference type="ARBA" id="ARBA00022490"/>
    </source>
</evidence>
<reference evidence="9" key="1">
    <citation type="submission" date="2018-05" db="EMBL/GenBank/DDBJ databases">
        <authorList>
            <person name="Lanie J.A."/>
            <person name="Ng W.-L."/>
            <person name="Kazmierczak K.M."/>
            <person name="Andrzejewski T.M."/>
            <person name="Davidsen T.M."/>
            <person name="Wayne K.J."/>
            <person name="Tettelin H."/>
            <person name="Glass J.I."/>
            <person name="Rusch D."/>
            <person name="Podicherti R."/>
            <person name="Tsui H.-C.T."/>
            <person name="Winkler M.E."/>
        </authorList>
    </citation>
    <scope>NUCLEOTIDE SEQUENCE</scope>
</reference>
<dbReference type="EMBL" id="UINC01006194">
    <property type="protein sequence ID" value="SVA26061.1"/>
    <property type="molecule type" value="Genomic_DNA"/>
</dbReference>
<dbReference type="GO" id="GO:0051082">
    <property type="term" value="F:unfolded protein binding"/>
    <property type="evidence" value="ECO:0007669"/>
    <property type="project" value="InterPro"/>
</dbReference>
<evidence type="ECO:0000256" key="1">
    <source>
        <dbReference type="ARBA" id="ARBA00004496"/>
    </source>
</evidence>
<dbReference type="SMART" id="SM00387">
    <property type="entry name" value="HATPase_c"/>
    <property type="match status" value="1"/>
</dbReference>
<dbReference type="Gene3D" id="1.20.120.790">
    <property type="entry name" value="Heat shock protein 90, C-terminal domain"/>
    <property type="match status" value="1"/>
</dbReference>
<dbReference type="InterPro" id="IPR020568">
    <property type="entry name" value="Ribosomal_Su5_D2-typ_SF"/>
</dbReference>
<dbReference type="NCBIfam" id="NF003555">
    <property type="entry name" value="PRK05218.1"/>
    <property type="match status" value="1"/>
</dbReference>
<dbReference type="GO" id="GO:0016887">
    <property type="term" value="F:ATP hydrolysis activity"/>
    <property type="evidence" value="ECO:0007669"/>
    <property type="project" value="InterPro"/>
</dbReference>
<feature type="domain" description="Histidine kinase/HSP90-like ATPase" evidence="8">
    <location>
        <begin position="24"/>
        <end position="180"/>
    </location>
</feature>
<dbReference type="HAMAP" id="MF_00505">
    <property type="entry name" value="HSP90"/>
    <property type="match status" value="1"/>
</dbReference>
<keyword evidence="5" id="KW-0067">ATP-binding</keyword>
<dbReference type="Pfam" id="PF00183">
    <property type="entry name" value="HSP90"/>
    <property type="match status" value="1"/>
</dbReference>
<dbReference type="InterPro" id="IPR037196">
    <property type="entry name" value="HSP90_C"/>
</dbReference>
<proteinExistence type="inferred from homology"/>
<dbReference type="SUPFAM" id="SSF54211">
    <property type="entry name" value="Ribosomal protein S5 domain 2-like"/>
    <property type="match status" value="1"/>
</dbReference>
<protein>
    <recommendedName>
        <fullName evidence="8">Histidine kinase/HSP90-like ATPase domain-containing protein</fullName>
    </recommendedName>
</protein>
<dbReference type="CDD" id="cd16927">
    <property type="entry name" value="HATPase_Hsp90-like"/>
    <property type="match status" value="1"/>
</dbReference>
<evidence type="ECO:0000256" key="2">
    <source>
        <dbReference type="ARBA" id="ARBA00008239"/>
    </source>
</evidence>
<dbReference type="SUPFAM" id="SSF55874">
    <property type="entry name" value="ATPase domain of HSP90 chaperone/DNA topoisomerase II/histidine kinase"/>
    <property type="match status" value="1"/>
</dbReference>
<keyword evidence="4" id="KW-0547">Nucleotide-binding</keyword>
<dbReference type="InterPro" id="IPR003594">
    <property type="entry name" value="HATPase_dom"/>
</dbReference>